<dbReference type="PANTHER" id="PTHR30093:SF47">
    <property type="entry name" value="TYPE IV PILUS NON-CORE MINOR PILIN PILE"/>
    <property type="match status" value="1"/>
</dbReference>
<keyword evidence="5" id="KW-1185">Reference proteome</keyword>
<dbReference type="Gene3D" id="3.30.700.10">
    <property type="entry name" value="Glycoprotein, Type 4 Pilin"/>
    <property type="match status" value="1"/>
</dbReference>
<keyword evidence="1" id="KW-0488">Methylation</keyword>
<proteinExistence type="predicted"/>
<dbReference type="RefSeq" id="WP_211925629.1">
    <property type="nucleotide sequence ID" value="NZ_JAGQFT020000003.1"/>
</dbReference>
<dbReference type="Pfam" id="PF07963">
    <property type="entry name" value="N_methyl"/>
    <property type="match status" value="1"/>
</dbReference>
<dbReference type="SUPFAM" id="SSF54523">
    <property type="entry name" value="Pili subunits"/>
    <property type="match status" value="1"/>
</dbReference>
<dbReference type="NCBIfam" id="TIGR02532">
    <property type="entry name" value="IV_pilin_GFxxxE"/>
    <property type="match status" value="1"/>
</dbReference>
<keyword evidence="2" id="KW-1133">Transmembrane helix</keyword>
<dbReference type="PROSITE" id="PS00409">
    <property type="entry name" value="PROKAR_NTER_METHYL"/>
    <property type="match status" value="1"/>
</dbReference>
<dbReference type="InterPro" id="IPR031982">
    <property type="entry name" value="PilE-like"/>
</dbReference>
<dbReference type="Proteomes" id="UP000675747">
    <property type="component" value="Unassembled WGS sequence"/>
</dbReference>
<dbReference type="GO" id="GO:0015627">
    <property type="term" value="C:type II protein secretion system complex"/>
    <property type="evidence" value="ECO:0007669"/>
    <property type="project" value="InterPro"/>
</dbReference>
<dbReference type="InterPro" id="IPR012902">
    <property type="entry name" value="N_methyl_site"/>
</dbReference>
<keyword evidence="2" id="KW-0812">Transmembrane</keyword>
<dbReference type="AlphaFoldDB" id="A0A8J7VRC1"/>
<evidence type="ECO:0000313" key="4">
    <source>
        <dbReference type="EMBL" id="MBS7456661.1"/>
    </source>
</evidence>
<dbReference type="InterPro" id="IPR000983">
    <property type="entry name" value="Bac_GSPG_pilin"/>
</dbReference>
<protein>
    <submittedName>
        <fullName evidence="3">Type IV pilin protein</fullName>
    </submittedName>
</protein>
<dbReference type="PANTHER" id="PTHR30093">
    <property type="entry name" value="GENERAL SECRETION PATHWAY PROTEIN G"/>
    <property type="match status" value="1"/>
</dbReference>
<keyword evidence="2" id="KW-0472">Membrane</keyword>
<dbReference type="EMBL" id="JAGQFT010000017">
    <property type="protein sequence ID" value="MBR0561660.1"/>
    <property type="molecule type" value="Genomic_DNA"/>
</dbReference>
<reference evidence="3" key="2">
    <citation type="submission" date="2021-04" db="EMBL/GenBank/DDBJ databases">
        <authorList>
            <person name="Karlyshev A.V."/>
        </authorList>
    </citation>
    <scope>NUCLEOTIDE SEQUENCE</scope>
    <source>
        <strain evidence="3">LMG 29479</strain>
    </source>
</reference>
<dbReference type="GO" id="GO:0015628">
    <property type="term" value="P:protein secretion by the type II secretion system"/>
    <property type="evidence" value="ECO:0007669"/>
    <property type="project" value="InterPro"/>
</dbReference>
<comment type="caution">
    <text evidence="3">The sequence shown here is derived from an EMBL/GenBank/DDBJ whole genome shotgun (WGS) entry which is preliminary data.</text>
</comment>
<accession>A0A8J7VRC1</accession>
<dbReference type="Pfam" id="PF16732">
    <property type="entry name" value="ComP_DUS"/>
    <property type="match status" value="1"/>
</dbReference>
<sequence length="147" mass="15906">MHAWHRAAREGRAGGFTLIELMIVVAIVAILAAIAYPSYQEHVRKSRRGQAKADLVEFAQLAERYHTVNNTYAGFTLPATQSPRDGTGFYDLAFVGTPSQSTFTVRAAPRSGTPQAQDRCGTLTINHAGVKTHSAGTDAECQFGRTP</sequence>
<gene>
    <name evidence="4" type="ORF">KB893_005885</name>
    <name evidence="3" type="ORF">KB893_03865</name>
</gene>
<dbReference type="GO" id="GO:0043683">
    <property type="term" value="P:type IV pilus assembly"/>
    <property type="evidence" value="ECO:0007669"/>
    <property type="project" value="InterPro"/>
</dbReference>
<evidence type="ECO:0000256" key="2">
    <source>
        <dbReference type="SAM" id="Phobius"/>
    </source>
</evidence>
<evidence type="ECO:0000313" key="5">
    <source>
        <dbReference type="Proteomes" id="UP000675747"/>
    </source>
</evidence>
<evidence type="ECO:0000256" key="1">
    <source>
        <dbReference type="ARBA" id="ARBA00022481"/>
    </source>
</evidence>
<organism evidence="3">
    <name type="scientific">Coralloluteibacterium stylophorae</name>
    <dbReference type="NCBI Taxonomy" id="1776034"/>
    <lineage>
        <taxon>Bacteria</taxon>
        <taxon>Pseudomonadati</taxon>
        <taxon>Pseudomonadota</taxon>
        <taxon>Gammaproteobacteria</taxon>
        <taxon>Lysobacterales</taxon>
        <taxon>Lysobacteraceae</taxon>
        <taxon>Coralloluteibacterium</taxon>
    </lineage>
</organism>
<name>A0A8J7VRC1_9GAMM</name>
<dbReference type="EMBL" id="JAGQFT020000003">
    <property type="protein sequence ID" value="MBS7456661.1"/>
    <property type="molecule type" value="Genomic_DNA"/>
</dbReference>
<feature type="transmembrane region" description="Helical" evidence="2">
    <location>
        <begin position="16"/>
        <end position="39"/>
    </location>
</feature>
<reference evidence="4 5" key="1">
    <citation type="journal article" date="2021" name="Microbiol. Resour. Announc.">
        <title>Draft Genome Sequence of Coralloluteibacterium stylophorae LMG 29479T.</title>
        <authorList>
            <person name="Karlyshev A.V."/>
            <person name="Kudryashova E.B."/>
            <person name="Ariskina E.V."/>
            <person name="Conroy A.P."/>
            <person name="Abidueva E.Y."/>
        </authorList>
    </citation>
    <scope>NUCLEOTIDE SEQUENCE [LARGE SCALE GENOMIC DNA]</scope>
    <source>
        <strain evidence="4 5">LMG 29479</strain>
    </source>
</reference>
<evidence type="ECO:0000313" key="3">
    <source>
        <dbReference type="EMBL" id="MBR0561660.1"/>
    </source>
</evidence>
<dbReference type="PRINTS" id="PR00813">
    <property type="entry name" value="BCTERIALGSPG"/>
</dbReference>
<dbReference type="InterPro" id="IPR045584">
    <property type="entry name" value="Pilin-like"/>
</dbReference>